<proteinExistence type="predicted"/>
<organism evidence="1 2">
    <name type="scientific">Daphnia magna</name>
    <dbReference type="NCBI Taxonomy" id="35525"/>
    <lineage>
        <taxon>Eukaryota</taxon>
        <taxon>Metazoa</taxon>
        <taxon>Ecdysozoa</taxon>
        <taxon>Arthropoda</taxon>
        <taxon>Crustacea</taxon>
        <taxon>Branchiopoda</taxon>
        <taxon>Diplostraca</taxon>
        <taxon>Cladocera</taxon>
        <taxon>Anomopoda</taxon>
        <taxon>Daphniidae</taxon>
        <taxon>Daphnia</taxon>
    </lineage>
</organism>
<dbReference type="EMBL" id="JAOYFB010000001">
    <property type="protein sequence ID" value="KAK4005197.1"/>
    <property type="molecule type" value="Genomic_DNA"/>
</dbReference>
<protein>
    <submittedName>
        <fullName evidence="1">Uncharacterized protein</fullName>
    </submittedName>
</protein>
<sequence>MIHEFSLSAKFEKSNDLIDILFIDLPISDELVQKQKYFQLYVLMIEAVLTGRNSLRCRWITAADKRRAVGYNPDSSPSAGTTGQGKRKIKGRRWQALVSTPLRMCSHTSPRSLDYGQRTLVLSQGIDYSDTEFFVVVDNPENGVLEMSRRNQDISIQFIRRKQSIPSVSWFDLNFR</sequence>
<evidence type="ECO:0000313" key="1">
    <source>
        <dbReference type="EMBL" id="KAK4005197.1"/>
    </source>
</evidence>
<comment type="caution">
    <text evidence="1">The sequence shown here is derived from an EMBL/GenBank/DDBJ whole genome shotgun (WGS) entry which is preliminary data.</text>
</comment>
<evidence type="ECO:0000313" key="2">
    <source>
        <dbReference type="Proteomes" id="UP001234178"/>
    </source>
</evidence>
<keyword evidence="2" id="KW-1185">Reference proteome</keyword>
<dbReference type="Proteomes" id="UP001234178">
    <property type="component" value="Unassembled WGS sequence"/>
</dbReference>
<gene>
    <name evidence="1" type="ORF">OUZ56_006918</name>
</gene>
<name>A0ABQ9YX22_9CRUS</name>
<reference evidence="1 2" key="1">
    <citation type="journal article" date="2023" name="Nucleic Acids Res.">
        <title>The hologenome of Daphnia magna reveals possible DNA methylation and microbiome-mediated evolution of the host genome.</title>
        <authorList>
            <person name="Chaturvedi A."/>
            <person name="Li X."/>
            <person name="Dhandapani V."/>
            <person name="Marshall H."/>
            <person name="Kissane S."/>
            <person name="Cuenca-Cambronero M."/>
            <person name="Asole G."/>
            <person name="Calvet F."/>
            <person name="Ruiz-Romero M."/>
            <person name="Marangio P."/>
            <person name="Guigo R."/>
            <person name="Rago D."/>
            <person name="Mirbahai L."/>
            <person name="Eastwood N."/>
            <person name="Colbourne J.K."/>
            <person name="Zhou J."/>
            <person name="Mallon E."/>
            <person name="Orsini L."/>
        </authorList>
    </citation>
    <scope>NUCLEOTIDE SEQUENCE [LARGE SCALE GENOMIC DNA]</scope>
    <source>
        <strain evidence="1">LRV0_1</strain>
    </source>
</reference>
<accession>A0ABQ9YX22</accession>